<gene>
    <name evidence="11" type="ORF">E1267_28335</name>
</gene>
<dbReference type="GO" id="GO:0071555">
    <property type="term" value="P:cell wall organization"/>
    <property type="evidence" value="ECO:0007669"/>
    <property type="project" value="UniProtKB-UniRule"/>
</dbReference>
<dbReference type="PANTHER" id="PTHR30582:SF24">
    <property type="entry name" value="L,D-TRANSPEPTIDASE ERFK_SRFK-RELATED"/>
    <property type="match status" value="1"/>
</dbReference>
<evidence type="ECO:0000313" key="12">
    <source>
        <dbReference type="Proteomes" id="UP000295157"/>
    </source>
</evidence>
<accession>A0A4R4N6Y4</accession>
<reference evidence="11 12" key="1">
    <citation type="submission" date="2019-02" db="EMBL/GenBank/DDBJ databases">
        <title>Draft genome sequences of novel Actinobacteria.</title>
        <authorList>
            <person name="Sahin N."/>
            <person name="Ay H."/>
            <person name="Saygin H."/>
        </authorList>
    </citation>
    <scope>NUCLEOTIDE SEQUENCE [LARGE SCALE GENOMIC DNA]</scope>
    <source>
        <strain evidence="11 12">KC201</strain>
    </source>
</reference>
<evidence type="ECO:0000256" key="9">
    <source>
        <dbReference type="PROSITE-ProRule" id="PRU01373"/>
    </source>
</evidence>
<keyword evidence="5" id="KW-0378">Hydrolase</keyword>
<dbReference type="GO" id="GO:0016757">
    <property type="term" value="F:glycosyltransferase activity"/>
    <property type="evidence" value="ECO:0007669"/>
    <property type="project" value="UniProtKB-KW"/>
</dbReference>
<dbReference type="InterPro" id="IPR050979">
    <property type="entry name" value="LD-transpeptidase"/>
</dbReference>
<feature type="domain" description="L,D-TPase catalytic" evidence="10">
    <location>
        <begin position="149"/>
        <end position="267"/>
    </location>
</feature>
<feature type="active site" description="Proton donor/acceptor" evidence="9">
    <location>
        <position position="228"/>
    </location>
</feature>
<dbReference type="Gene3D" id="2.40.440.10">
    <property type="entry name" value="L,D-transpeptidase catalytic domain-like"/>
    <property type="match status" value="1"/>
</dbReference>
<organism evidence="11 12">
    <name type="scientific">Nonomuraea longispora</name>
    <dbReference type="NCBI Taxonomy" id="1848320"/>
    <lineage>
        <taxon>Bacteria</taxon>
        <taxon>Bacillati</taxon>
        <taxon>Actinomycetota</taxon>
        <taxon>Actinomycetes</taxon>
        <taxon>Streptosporangiales</taxon>
        <taxon>Streptosporangiaceae</taxon>
        <taxon>Nonomuraea</taxon>
    </lineage>
</organism>
<keyword evidence="3" id="KW-0328">Glycosyltransferase</keyword>
<dbReference type="UniPathway" id="UPA00219"/>
<protein>
    <submittedName>
        <fullName evidence="11">Murein L,D-transpeptidase</fullName>
    </submittedName>
</protein>
<dbReference type="OrthoDB" id="5243103at2"/>
<comment type="pathway">
    <text evidence="1 9">Cell wall biogenesis; peptidoglycan biosynthesis.</text>
</comment>
<keyword evidence="4" id="KW-0808">Transferase</keyword>
<dbReference type="PROSITE" id="PS52029">
    <property type="entry name" value="LD_TPASE"/>
    <property type="match status" value="1"/>
</dbReference>
<dbReference type="SUPFAM" id="SSF141523">
    <property type="entry name" value="L,D-transpeptidase catalytic domain-like"/>
    <property type="match status" value="1"/>
</dbReference>
<evidence type="ECO:0000256" key="3">
    <source>
        <dbReference type="ARBA" id="ARBA00022676"/>
    </source>
</evidence>
<keyword evidence="6 9" id="KW-0133">Cell shape</keyword>
<dbReference type="InterPro" id="IPR005490">
    <property type="entry name" value="LD_TPept_cat_dom"/>
</dbReference>
<proteinExistence type="inferred from homology"/>
<sequence length="268" mass="28201">MNIIAYGVAVTITPLAASCGTDTDVTPRAVAPSKTAQVIRPVSVSAAEVARLPKATTFTRLRGTPKDSNHNDPGSGVVTHPTAPQIVYAQPGGRPLAILPTTQMGSETWVPVVGKAPGWVRVLLPSRPNKSTGWIYSDGGGLQNAYSPYRVEIRLSAHRLTLFKANHRLRSWTVAVGASATPTPTGRTFLLAALSPPKPTYTPLILPLGLHSTALDNFDGGPSTISLHGWPDASVFGRHISHGCVRVPAAALRVLSRIPLGSPVLITA</sequence>
<dbReference type="EMBL" id="SMJZ01000126">
    <property type="protein sequence ID" value="TDC02890.1"/>
    <property type="molecule type" value="Genomic_DNA"/>
</dbReference>
<dbReference type="Pfam" id="PF03734">
    <property type="entry name" value="YkuD"/>
    <property type="match status" value="1"/>
</dbReference>
<evidence type="ECO:0000256" key="1">
    <source>
        <dbReference type="ARBA" id="ARBA00004752"/>
    </source>
</evidence>
<evidence type="ECO:0000256" key="4">
    <source>
        <dbReference type="ARBA" id="ARBA00022679"/>
    </source>
</evidence>
<dbReference type="GO" id="GO:0005576">
    <property type="term" value="C:extracellular region"/>
    <property type="evidence" value="ECO:0007669"/>
    <property type="project" value="TreeGrafter"/>
</dbReference>
<dbReference type="GO" id="GO:0008360">
    <property type="term" value="P:regulation of cell shape"/>
    <property type="evidence" value="ECO:0007669"/>
    <property type="project" value="UniProtKB-UniRule"/>
</dbReference>
<dbReference type="InterPro" id="IPR038063">
    <property type="entry name" value="Transpep_catalytic_dom"/>
</dbReference>
<evidence type="ECO:0000256" key="8">
    <source>
        <dbReference type="ARBA" id="ARBA00023316"/>
    </source>
</evidence>
<keyword evidence="7 9" id="KW-0573">Peptidoglycan synthesis</keyword>
<dbReference type="CDD" id="cd16913">
    <property type="entry name" value="YkuD_like"/>
    <property type="match status" value="1"/>
</dbReference>
<dbReference type="GO" id="GO:0071972">
    <property type="term" value="F:peptidoglycan L,D-transpeptidase activity"/>
    <property type="evidence" value="ECO:0007669"/>
    <property type="project" value="TreeGrafter"/>
</dbReference>
<evidence type="ECO:0000256" key="7">
    <source>
        <dbReference type="ARBA" id="ARBA00022984"/>
    </source>
</evidence>
<evidence type="ECO:0000256" key="2">
    <source>
        <dbReference type="ARBA" id="ARBA00005992"/>
    </source>
</evidence>
<comment type="caution">
    <text evidence="11">The sequence shown here is derived from an EMBL/GenBank/DDBJ whole genome shotgun (WGS) entry which is preliminary data.</text>
</comment>
<evidence type="ECO:0000256" key="5">
    <source>
        <dbReference type="ARBA" id="ARBA00022801"/>
    </source>
</evidence>
<dbReference type="PANTHER" id="PTHR30582">
    <property type="entry name" value="L,D-TRANSPEPTIDASE"/>
    <property type="match status" value="1"/>
</dbReference>
<feature type="active site" description="Nucleophile" evidence="9">
    <location>
        <position position="244"/>
    </location>
</feature>
<keyword evidence="12" id="KW-1185">Reference proteome</keyword>
<evidence type="ECO:0000256" key="6">
    <source>
        <dbReference type="ARBA" id="ARBA00022960"/>
    </source>
</evidence>
<keyword evidence="8 9" id="KW-0961">Cell wall biogenesis/degradation</keyword>
<dbReference type="AlphaFoldDB" id="A0A4R4N6Y4"/>
<evidence type="ECO:0000313" key="11">
    <source>
        <dbReference type="EMBL" id="TDC02890.1"/>
    </source>
</evidence>
<evidence type="ECO:0000259" key="10">
    <source>
        <dbReference type="PROSITE" id="PS52029"/>
    </source>
</evidence>
<dbReference type="GO" id="GO:0018104">
    <property type="term" value="P:peptidoglycan-protein cross-linking"/>
    <property type="evidence" value="ECO:0007669"/>
    <property type="project" value="TreeGrafter"/>
</dbReference>
<dbReference type="Proteomes" id="UP000295157">
    <property type="component" value="Unassembled WGS sequence"/>
</dbReference>
<comment type="similarity">
    <text evidence="2">Belongs to the YkuD family.</text>
</comment>
<name>A0A4R4N6Y4_9ACTN</name>